<organism evidence="2 3">
    <name type="scientific">Streptomyces meridianus</name>
    <dbReference type="NCBI Taxonomy" id="2938945"/>
    <lineage>
        <taxon>Bacteria</taxon>
        <taxon>Bacillati</taxon>
        <taxon>Actinomycetota</taxon>
        <taxon>Actinomycetes</taxon>
        <taxon>Kitasatosporales</taxon>
        <taxon>Streptomycetaceae</taxon>
        <taxon>Streptomyces</taxon>
    </lineage>
</organism>
<name>A0ABT0X6Q4_9ACTN</name>
<dbReference type="Proteomes" id="UP001167160">
    <property type="component" value="Unassembled WGS sequence"/>
</dbReference>
<gene>
    <name evidence="2" type="ORF">M1E25_09680</name>
</gene>
<proteinExistence type="predicted"/>
<protein>
    <submittedName>
        <fullName evidence="2">Uncharacterized protein</fullName>
    </submittedName>
</protein>
<reference evidence="2" key="1">
    <citation type="journal article" date="2023" name="Int. J. Syst. Evol. Microbiol.">
        <title>Streptomyces meridianus sp. nov. isolated from brackish water of the Tagus estuary in Alcochete, Portugal.</title>
        <authorList>
            <person name="Santos J.D.N."/>
            <person name="Klimek D."/>
            <person name="Calusinska M."/>
            <person name="Lobo Da Cunha A."/>
            <person name="Catita J."/>
            <person name="Goncalves H."/>
            <person name="Gonzalez I."/>
            <person name="Reyes F."/>
            <person name="Lage O.M."/>
        </authorList>
    </citation>
    <scope>NUCLEOTIDE SEQUENCE</scope>
    <source>
        <strain evidence="2">MTZ3.1</strain>
    </source>
</reference>
<comment type="caution">
    <text evidence="2">The sequence shown here is derived from an EMBL/GenBank/DDBJ whole genome shotgun (WGS) entry which is preliminary data.</text>
</comment>
<feature type="region of interest" description="Disordered" evidence="1">
    <location>
        <begin position="1"/>
        <end position="26"/>
    </location>
</feature>
<keyword evidence="3" id="KW-1185">Reference proteome</keyword>
<evidence type="ECO:0000313" key="3">
    <source>
        <dbReference type="Proteomes" id="UP001167160"/>
    </source>
</evidence>
<accession>A0ABT0X6Q4</accession>
<evidence type="ECO:0000256" key="1">
    <source>
        <dbReference type="SAM" id="MobiDB-lite"/>
    </source>
</evidence>
<dbReference type="EMBL" id="JAMQGM010000020">
    <property type="protein sequence ID" value="MCM2577623.1"/>
    <property type="molecule type" value="Genomic_DNA"/>
</dbReference>
<sequence>MAAAPHGTLPDGTGGRVYVLPGTSTGPTGTGSFVITAASLGATSIKNFWGALAD</sequence>
<evidence type="ECO:0000313" key="2">
    <source>
        <dbReference type="EMBL" id="MCM2577623.1"/>
    </source>
</evidence>